<evidence type="ECO:0000313" key="4">
    <source>
        <dbReference type="Proteomes" id="UP000179264"/>
    </source>
</evidence>
<comment type="caution">
    <text evidence="3">The sequence shown here is derived from an EMBL/GenBank/DDBJ whole genome shotgun (WGS) entry which is preliminary data.</text>
</comment>
<proteinExistence type="predicted"/>
<keyword evidence="3" id="KW-0238">DNA-binding</keyword>
<sequence>MPVPAEFIERKIYFMRGHKVMLDSDLALLYGVPTKRLNEAVKRNKKRFPKDFMFQLAKQETDNLKSQIATSSPNRSQIATGSQKHRDPKIQPYVFTEQGVAMLSSVLNSSRAIEVNIVIMRVFVHIRELMLSHKDIARRLDDLEKKYDGQFRTIFDAIRQLILEKAKPKTKIGFV</sequence>
<protein>
    <submittedName>
        <fullName evidence="3">DNA-binding protein</fullName>
    </submittedName>
</protein>
<dbReference type="Pfam" id="PF10543">
    <property type="entry name" value="ORF6N"/>
    <property type="match status" value="1"/>
</dbReference>
<feature type="compositionally biased region" description="Polar residues" evidence="1">
    <location>
        <begin position="65"/>
        <end position="82"/>
    </location>
</feature>
<dbReference type="GO" id="GO:0003677">
    <property type="term" value="F:DNA binding"/>
    <property type="evidence" value="ECO:0007669"/>
    <property type="project" value="UniProtKB-KW"/>
</dbReference>
<reference evidence="3 4" key="1">
    <citation type="journal article" date="2016" name="Nat. Commun.">
        <title>Thousands of microbial genomes shed light on interconnected biogeochemical processes in an aquifer system.</title>
        <authorList>
            <person name="Anantharaman K."/>
            <person name="Brown C.T."/>
            <person name="Hug L.A."/>
            <person name="Sharon I."/>
            <person name="Castelle C.J."/>
            <person name="Probst A.J."/>
            <person name="Thomas B.C."/>
            <person name="Singh A."/>
            <person name="Wilkins M.J."/>
            <person name="Karaoz U."/>
            <person name="Brodie E.L."/>
            <person name="Williams K.H."/>
            <person name="Hubbard S.S."/>
            <person name="Banfield J.F."/>
        </authorList>
    </citation>
    <scope>NUCLEOTIDE SEQUENCE [LARGE SCALE GENOMIC DNA]</scope>
</reference>
<gene>
    <name evidence="3" type="ORF">A2W58_00880</name>
</gene>
<evidence type="ECO:0000256" key="1">
    <source>
        <dbReference type="SAM" id="MobiDB-lite"/>
    </source>
</evidence>
<dbReference type="InterPro" id="IPR018873">
    <property type="entry name" value="KilA-N_DNA-bd_domain"/>
</dbReference>
<dbReference type="EMBL" id="MHVL01000046">
    <property type="protein sequence ID" value="OHA92553.1"/>
    <property type="molecule type" value="Genomic_DNA"/>
</dbReference>
<feature type="domain" description="KilA-N DNA-binding" evidence="2">
    <location>
        <begin position="11"/>
        <end position="106"/>
    </location>
</feature>
<accession>A0A1G2T5L4</accession>
<dbReference type="Proteomes" id="UP000179264">
    <property type="component" value="Unassembled WGS sequence"/>
</dbReference>
<feature type="region of interest" description="Disordered" evidence="1">
    <location>
        <begin position="65"/>
        <end position="85"/>
    </location>
</feature>
<name>A0A1G2T5L4_9BACT</name>
<dbReference type="AlphaFoldDB" id="A0A1G2T5L4"/>
<evidence type="ECO:0000313" key="3">
    <source>
        <dbReference type="EMBL" id="OHA92553.1"/>
    </source>
</evidence>
<evidence type="ECO:0000259" key="2">
    <source>
        <dbReference type="Pfam" id="PF10543"/>
    </source>
</evidence>
<organism evidence="3 4">
    <name type="scientific">Candidatus Zambryskibacteria bacterium RIFCSPHIGHO2_02_38_10.5</name>
    <dbReference type="NCBI Taxonomy" id="1802742"/>
    <lineage>
        <taxon>Bacteria</taxon>
        <taxon>Candidatus Zambryskiibacteriota</taxon>
    </lineage>
</organism>